<gene>
    <name evidence="2" type="ORF">VTL71DRAFT_12282</name>
</gene>
<evidence type="ECO:0000313" key="3">
    <source>
        <dbReference type="Proteomes" id="UP001595075"/>
    </source>
</evidence>
<protein>
    <submittedName>
        <fullName evidence="2">Uncharacterized protein</fullName>
    </submittedName>
</protein>
<feature type="compositionally biased region" description="Basic residues" evidence="1">
    <location>
        <begin position="30"/>
        <end position="39"/>
    </location>
</feature>
<organism evidence="2 3">
    <name type="scientific">Oculimacula yallundae</name>
    <dbReference type="NCBI Taxonomy" id="86028"/>
    <lineage>
        <taxon>Eukaryota</taxon>
        <taxon>Fungi</taxon>
        <taxon>Dikarya</taxon>
        <taxon>Ascomycota</taxon>
        <taxon>Pezizomycotina</taxon>
        <taxon>Leotiomycetes</taxon>
        <taxon>Helotiales</taxon>
        <taxon>Ploettnerulaceae</taxon>
        <taxon>Oculimacula</taxon>
    </lineage>
</organism>
<comment type="caution">
    <text evidence="2">The sequence shown here is derived from an EMBL/GenBank/DDBJ whole genome shotgun (WGS) entry which is preliminary data.</text>
</comment>
<proteinExistence type="predicted"/>
<sequence>MHTATPRLTTSSPNPADHPQHAISTSSAKQRPRVHRSHFIHTYNITSSKQNNHNTNQNSRTTQHKSSSIPQTPSNPTTSPPNHQTTKMPFFYSKPFGGRRAGGTITANRHGVHRPVFRFRLCGLNCFR</sequence>
<evidence type="ECO:0000313" key="2">
    <source>
        <dbReference type="EMBL" id="KAL2071047.1"/>
    </source>
</evidence>
<evidence type="ECO:0000256" key="1">
    <source>
        <dbReference type="SAM" id="MobiDB-lite"/>
    </source>
</evidence>
<reference evidence="2 3" key="1">
    <citation type="journal article" date="2024" name="Commun. Biol.">
        <title>Comparative genomic analysis of thermophilic fungi reveals convergent evolutionary adaptations and gene losses.</title>
        <authorList>
            <person name="Steindorff A.S."/>
            <person name="Aguilar-Pontes M.V."/>
            <person name="Robinson A.J."/>
            <person name="Andreopoulos B."/>
            <person name="LaButti K."/>
            <person name="Kuo A."/>
            <person name="Mondo S."/>
            <person name="Riley R."/>
            <person name="Otillar R."/>
            <person name="Haridas S."/>
            <person name="Lipzen A."/>
            <person name="Grimwood J."/>
            <person name="Schmutz J."/>
            <person name="Clum A."/>
            <person name="Reid I.D."/>
            <person name="Moisan M.C."/>
            <person name="Butler G."/>
            <person name="Nguyen T.T.M."/>
            <person name="Dewar K."/>
            <person name="Conant G."/>
            <person name="Drula E."/>
            <person name="Henrissat B."/>
            <person name="Hansel C."/>
            <person name="Singer S."/>
            <person name="Hutchinson M.I."/>
            <person name="de Vries R.P."/>
            <person name="Natvig D.O."/>
            <person name="Powell A.J."/>
            <person name="Tsang A."/>
            <person name="Grigoriev I.V."/>
        </authorList>
    </citation>
    <scope>NUCLEOTIDE SEQUENCE [LARGE SCALE GENOMIC DNA]</scope>
    <source>
        <strain evidence="2 3">CBS 494.80</strain>
    </source>
</reference>
<name>A0ABR4CM57_9HELO</name>
<feature type="compositionally biased region" description="Polar residues" evidence="1">
    <location>
        <begin position="1"/>
        <end position="14"/>
    </location>
</feature>
<feature type="compositionally biased region" description="Low complexity" evidence="1">
    <location>
        <begin position="66"/>
        <end position="86"/>
    </location>
</feature>
<dbReference type="Proteomes" id="UP001595075">
    <property type="component" value="Unassembled WGS sequence"/>
</dbReference>
<dbReference type="EMBL" id="JAZHXI010000005">
    <property type="protein sequence ID" value="KAL2071047.1"/>
    <property type="molecule type" value="Genomic_DNA"/>
</dbReference>
<feature type="compositionally biased region" description="Polar residues" evidence="1">
    <location>
        <begin position="43"/>
        <end position="65"/>
    </location>
</feature>
<accession>A0ABR4CM57</accession>
<feature type="region of interest" description="Disordered" evidence="1">
    <location>
        <begin position="1"/>
        <end position="95"/>
    </location>
</feature>
<keyword evidence="3" id="KW-1185">Reference proteome</keyword>